<dbReference type="AlphaFoldDB" id="A0A1J4JSJ9"/>
<accession>A0A1J4JSJ9</accession>
<feature type="transmembrane region" description="Helical" evidence="1">
    <location>
        <begin position="14"/>
        <end position="38"/>
    </location>
</feature>
<dbReference type="GeneID" id="94842596"/>
<feature type="transmembrane region" description="Helical" evidence="1">
    <location>
        <begin position="164"/>
        <end position="184"/>
    </location>
</feature>
<feature type="transmembrane region" description="Helical" evidence="1">
    <location>
        <begin position="196"/>
        <end position="222"/>
    </location>
</feature>
<comment type="caution">
    <text evidence="2">The sequence shown here is derived from an EMBL/GenBank/DDBJ whole genome shotgun (WGS) entry which is preliminary data.</text>
</comment>
<dbReference type="RefSeq" id="XP_068354874.1">
    <property type="nucleotide sequence ID" value="XM_068507892.1"/>
</dbReference>
<keyword evidence="3" id="KW-1185">Reference proteome</keyword>
<evidence type="ECO:0000256" key="1">
    <source>
        <dbReference type="SAM" id="Phobius"/>
    </source>
</evidence>
<gene>
    <name evidence="2" type="ORF">TRFO_31352</name>
</gene>
<feature type="transmembrane region" description="Helical" evidence="1">
    <location>
        <begin position="50"/>
        <end position="69"/>
    </location>
</feature>
<keyword evidence="1" id="KW-0812">Transmembrane</keyword>
<protein>
    <submittedName>
        <fullName evidence="2">Uncharacterized protein</fullName>
    </submittedName>
</protein>
<organism evidence="2 3">
    <name type="scientific">Tritrichomonas foetus</name>
    <dbReference type="NCBI Taxonomy" id="1144522"/>
    <lineage>
        <taxon>Eukaryota</taxon>
        <taxon>Metamonada</taxon>
        <taxon>Parabasalia</taxon>
        <taxon>Tritrichomonadida</taxon>
        <taxon>Tritrichomonadidae</taxon>
        <taxon>Tritrichomonas</taxon>
    </lineage>
</organism>
<keyword evidence="1" id="KW-0472">Membrane</keyword>
<feature type="transmembrane region" description="Helical" evidence="1">
    <location>
        <begin position="122"/>
        <end position="144"/>
    </location>
</feature>
<reference evidence="2" key="1">
    <citation type="submission" date="2016-10" db="EMBL/GenBank/DDBJ databases">
        <authorList>
            <person name="Benchimol M."/>
            <person name="Almeida L.G."/>
            <person name="Vasconcelos A.T."/>
            <person name="Perreira-Neves A."/>
            <person name="Rosa I.A."/>
            <person name="Tasca T."/>
            <person name="Bogo M.R."/>
            <person name="de Souza W."/>
        </authorList>
    </citation>
    <scope>NUCLEOTIDE SEQUENCE [LARGE SCALE GENOMIC DNA]</scope>
    <source>
        <strain evidence="2">K</strain>
    </source>
</reference>
<dbReference type="EMBL" id="MLAK01000897">
    <property type="protein sequence ID" value="OHT01738.1"/>
    <property type="molecule type" value="Genomic_DNA"/>
</dbReference>
<proteinExistence type="predicted"/>
<dbReference type="VEuPathDB" id="TrichDB:TRFO_31352"/>
<dbReference type="Proteomes" id="UP000179807">
    <property type="component" value="Unassembled WGS sequence"/>
</dbReference>
<sequence length="247" mass="29493">MECQSDYLEKQKNFIYVFLTLIFVYSAWRLYSTTVFCCSRKKTIRYQSRIFFRIFFILHIVCDLIKYIIVFNNQNDHQNCYVHNIMTLFTQLFNSISMIFLVRSILDFAQFTRGPKIFYEKFWALISIPPMLLYWSILVCFHATNMKSFDPHNTTITIVTNGIYILYNLVLIVIPGLFFIYHLYQSDIVNEFKKTVYFGLTFYIFIILFDIVSYVISILAFYEPDSSESSYPSEILKSIYIILDIIM</sequence>
<evidence type="ECO:0000313" key="2">
    <source>
        <dbReference type="EMBL" id="OHT01738.1"/>
    </source>
</evidence>
<name>A0A1J4JSJ9_9EUKA</name>
<keyword evidence="1" id="KW-1133">Transmembrane helix</keyword>
<evidence type="ECO:0000313" key="3">
    <source>
        <dbReference type="Proteomes" id="UP000179807"/>
    </source>
</evidence>
<feature type="transmembrane region" description="Helical" evidence="1">
    <location>
        <begin position="81"/>
        <end position="102"/>
    </location>
</feature>